<name>A0AAD9S8S7_PHOAM</name>
<evidence type="ECO:0000259" key="1">
    <source>
        <dbReference type="Pfam" id="PF22939"/>
    </source>
</evidence>
<dbReference type="Proteomes" id="UP001265746">
    <property type="component" value="Unassembled WGS sequence"/>
</dbReference>
<organism evidence="3 4">
    <name type="scientific">Phomopsis amygdali</name>
    <name type="common">Fusicoccum amygdali</name>
    <dbReference type="NCBI Taxonomy" id="1214568"/>
    <lineage>
        <taxon>Eukaryota</taxon>
        <taxon>Fungi</taxon>
        <taxon>Dikarya</taxon>
        <taxon>Ascomycota</taxon>
        <taxon>Pezizomycotina</taxon>
        <taxon>Sordariomycetes</taxon>
        <taxon>Sordariomycetidae</taxon>
        <taxon>Diaporthales</taxon>
        <taxon>Diaporthaceae</taxon>
        <taxon>Diaporthe</taxon>
    </lineage>
</organism>
<feature type="domain" description="DUF7708" evidence="2">
    <location>
        <begin position="93"/>
        <end position="232"/>
    </location>
</feature>
<protein>
    <submittedName>
        <fullName evidence="3">Uncharacterized protein</fullName>
    </submittedName>
</protein>
<dbReference type="PANTHER" id="PTHR10039:SF14">
    <property type="entry name" value="NACHT DOMAIN-CONTAINING PROTEIN"/>
    <property type="match status" value="1"/>
</dbReference>
<dbReference type="PANTHER" id="PTHR10039">
    <property type="entry name" value="AMELOGENIN"/>
    <property type="match status" value="1"/>
</dbReference>
<keyword evidence="4" id="KW-1185">Reference proteome</keyword>
<gene>
    <name evidence="3" type="ORF">N8I77_010782</name>
</gene>
<accession>A0AAD9S8S7</accession>
<evidence type="ECO:0000313" key="3">
    <source>
        <dbReference type="EMBL" id="KAK2601327.1"/>
    </source>
</evidence>
<evidence type="ECO:0000259" key="2">
    <source>
        <dbReference type="Pfam" id="PF24809"/>
    </source>
</evidence>
<dbReference type="InterPro" id="IPR054471">
    <property type="entry name" value="GPIID_WHD"/>
</dbReference>
<dbReference type="Pfam" id="PF24809">
    <property type="entry name" value="DUF7708"/>
    <property type="match status" value="1"/>
</dbReference>
<proteinExistence type="predicted"/>
<dbReference type="InterPro" id="IPR056125">
    <property type="entry name" value="DUF7708"/>
</dbReference>
<dbReference type="Pfam" id="PF22939">
    <property type="entry name" value="WHD_GPIID"/>
    <property type="match status" value="1"/>
</dbReference>
<evidence type="ECO:0000313" key="4">
    <source>
        <dbReference type="Proteomes" id="UP001265746"/>
    </source>
</evidence>
<reference evidence="3" key="1">
    <citation type="submission" date="2023-06" db="EMBL/GenBank/DDBJ databases">
        <authorList>
            <person name="Noh H."/>
        </authorList>
    </citation>
    <scope>NUCLEOTIDE SEQUENCE</scope>
    <source>
        <strain evidence="3">DUCC20226</strain>
    </source>
</reference>
<feature type="domain" description="GPI inositol-deacylase winged helix" evidence="1">
    <location>
        <begin position="494"/>
        <end position="578"/>
    </location>
</feature>
<dbReference type="EMBL" id="JAUJFL010000006">
    <property type="protein sequence ID" value="KAK2601327.1"/>
    <property type="molecule type" value="Genomic_DNA"/>
</dbReference>
<sequence length="756" mass="86571">MPLNSTIFNPNGQHQILGRQEFNVRNQPETKMAGPSPERFQRALTSFKRSLSTRSPDLLNQFSFSSIQDLQTACHEIQSEMGQNGRLRRMRRLQGFIEAMEQLGQSIEVFVNANDLVCFIWGPMKFLLGIAKTHVKSFDKLLDAYEEIGRRIPGLMAYRSMFERHPPLATVLEDYYSDILRFHEAALKVFTRPTWKKLVEAAWKTFDTEFQPLLQSLANRRDLLESEKGSASLYEISKAREEMAARHEAKKQELRQDEVEKRKWHLLQIKNQLEAADYQQDQEMAAEARNETNSGDWVLQSPAFQYWADKADTRHSVLYIHGIPGAALETYQQSFIVVDGLDEAASGEATKSITWLLSLVNGRIREPTASVRVLFSGQRDGSLDSLLSDQPAIALDSSSGHSRDILKYCEHMSARIRQRLDIASTMEDEIISKVSSRANGMFLYARVVLDNLLAQVRLCDLNRELEPDTFPQGIDQAYERVAIRILKEAPPSAHQYASKILGWVTCAARPLRWREIQSIFCIDSESNTMDYEDKRLRVSCKQLCGSLVDVHQVLYGQPGPDDIVTIVHGSAREYLIQKHWINSVLEHAKAAMFCFRYLTSKPFRASTESISLHIKEGYYGFQDYAIQHCLDHFESCTGLESHQDILEQTMESAREFLATYSLPIPENLAALSHNDIADFFRQLPKDKRERANRFTIEYRTLDIRTAIEQIRVQDLSPEAKALISNVYGKEVRYKCPKIWSMTALFAAQREAVSPFN</sequence>
<comment type="caution">
    <text evidence="3">The sequence shown here is derived from an EMBL/GenBank/DDBJ whole genome shotgun (WGS) entry which is preliminary data.</text>
</comment>
<dbReference type="AlphaFoldDB" id="A0AAD9S8S7"/>